<dbReference type="EMBL" id="JADIMZ010000113">
    <property type="protein sequence ID" value="MBO8433159.1"/>
    <property type="molecule type" value="Genomic_DNA"/>
</dbReference>
<proteinExistence type="predicted"/>
<dbReference type="Proteomes" id="UP000823612">
    <property type="component" value="Unassembled WGS sequence"/>
</dbReference>
<protein>
    <submittedName>
        <fullName evidence="1">Uncharacterized protein</fullName>
    </submittedName>
</protein>
<reference evidence="1" key="1">
    <citation type="submission" date="2020-10" db="EMBL/GenBank/DDBJ databases">
        <authorList>
            <person name="Gilroy R."/>
        </authorList>
    </citation>
    <scope>NUCLEOTIDE SEQUENCE</scope>
    <source>
        <strain evidence="1">2889</strain>
    </source>
</reference>
<sequence>MEIIDESCVMLPAYTLQEVLDALPKSLEIGKSKYEISIYMIGGKWAVDYCSETDADIQSGECESLIDAVYSRLCWCIENGYVETNKNE</sequence>
<evidence type="ECO:0000313" key="2">
    <source>
        <dbReference type="Proteomes" id="UP000823612"/>
    </source>
</evidence>
<name>A0A9D9H239_9BACT</name>
<evidence type="ECO:0000313" key="1">
    <source>
        <dbReference type="EMBL" id="MBO8433159.1"/>
    </source>
</evidence>
<gene>
    <name evidence="1" type="ORF">IAB08_07705</name>
</gene>
<accession>A0A9D9H239</accession>
<dbReference type="AlphaFoldDB" id="A0A9D9H239"/>
<organism evidence="1 2">
    <name type="scientific">Candidatus Pullibacteroides excrementavium</name>
    <dbReference type="NCBI Taxonomy" id="2840905"/>
    <lineage>
        <taxon>Bacteria</taxon>
        <taxon>Pseudomonadati</taxon>
        <taxon>Bacteroidota</taxon>
        <taxon>Bacteroidia</taxon>
        <taxon>Bacteroidales</taxon>
        <taxon>Candidatus Pullibacteroides</taxon>
    </lineage>
</organism>
<comment type="caution">
    <text evidence="1">The sequence shown here is derived from an EMBL/GenBank/DDBJ whole genome shotgun (WGS) entry which is preliminary data.</text>
</comment>
<reference evidence="1" key="2">
    <citation type="journal article" date="2021" name="PeerJ">
        <title>Extensive microbial diversity within the chicken gut microbiome revealed by metagenomics and culture.</title>
        <authorList>
            <person name="Gilroy R."/>
            <person name="Ravi A."/>
            <person name="Getino M."/>
            <person name="Pursley I."/>
            <person name="Horton D.L."/>
            <person name="Alikhan N.F."/>
            <person name="Baker D."/>
            <person name="Gharbi K."/>
            <person name="Hall N."/>
            <person name="Watson M."/>
            <person name="Adriaenssens E.M."/>
            <person name="Foster-Nyarko E."/>
            <person name="Jarju S."/>
            <person name="Secka A."/>
            <person name="Antonio M."/>
            <person name="Oren A."/>
            <person name="Chaudhuri R.R."/>
            <person name="La Ragione R."/>
            <person name="Hildebrand F."/>
            <person name="Pallen M.J."/>
        </authorList>
    </citation>
    <scope>NUCLEOTIDE SEQUENCE</scope>
    <source>
        <strain evidence="1">2889</strain>
    </source>
</reference>